<dbReference type="EMBL" id="CAFAAV010000227">
    <property type="protein sequence ID" value="CAB4833518.1"/>
    <property type="molecule type" value="Genomic_DNA"/>
</dbReference>
<feature type="domain" description="AAA" evidence="1">
    <location>
        <begin position="24"/>
        <end position="142"/>
    </location>
</feature>
<dbReference type="EMBL" id="CAFBIY010000005">
    <property type="protein sequence ID" value="CAB4846273.1"/>
    <property type="molecule type" value="Genomic_DNA"/>
</dbReference>
<evidence type="ECO:0000313" key="8">
    <source>
        <dbReference type="EMBL" id="CAB4974743.1"/>
    </source>
</evidence>
<organism evidence="4">
    <name type="scientific">freshwater metagenome</name>
    <dbReference type="NCBI Taxonomy" id="449393"/>
    <lineage>
        <taxon>unclassified sequences</taxon>
        <taxon>metagenomes</taxon>
        <taxon>ecological metagenomes</taxon>
    </lineage>
</organism>
<sequence length="424" mass="46535">MAISADQLVERRILAVLHQRAADEPVVALHGPRSVGKSTVLAQFAAARGVPVIDFDDAEIREAATRNPSLVANGSKPVCIDEYQRAPEILDALKARLNKEHSTPGTAVLTGSTRHDALPRTAQALTGRLHSLALLPLSQGELIGTFENFIPGLLTDPTAAVAAHPASRTTRNEYITIVTRGGFPLAVSRSEAARQRWFDDYLRQSIERDVVELSRVRERQVLRTVLERLAGQTAQLLNVAKLGAGIGANIKTVESHVRLLEDLFLVQRLNAWGTTLRARAQRQPKIHVVDAGLAARLLRLSPAKLARLDSTALTDFGNLLETFVVGELRKQVSWMDDAVTVGHWRTGNDQEVDFVIETDDGRVIGFEVKASQTVPGTDLKGLRVLRDALGDRFVAGVVLSMGTRSYTYEDRIHVCPVDRLWQTV</sequence>
<proteinExistence type="predicted"/>
<evidence type="ECO:0000313" key="3">
    <source>
        <dbReference type="EMBL" id="CAB4365791.1"/>
    </source>
</evidence>
<dbReference type="SUPFAM" id="SSF52540">
    <property type="entry name" value="P-loop containing nucleoside triphosphate hydrolases"/>
    <property type="match status" value="1"/>
</dbReference>
<evidence type="ECO:0000313" key="5">
    <source>
        <dbReference type="EMBL" id="CAB4833518.1"/>
    </source>
</evidence>
<evidence type="ECO:0000313" key="7">
    <source>
        <dbReference type="EMBL" id="CAB4952778.1"/>
    </source>
</evidence>
<protein>
    <submittedName>
        <fullName evidence="4">Unannotated protein</fullName>
    </submittedName>
</protein>
<dbReference type="AlphaFoldDB" id="A0A6J6T8M3"/>
<dbReference type="InterPro" id="IPR025420">
    <property type="entry name" value="DUF4143"/>
</dbReference>
<dbReference type="InterPro" id="IPR041682">
    <property type="entry name" value="AAA_14"/>
</dbReference>
<dbReference type="EMBL" id="CAFBMT010000025">
    <property type="protein sequence ID" value="CAB4952778.1"/>
    <property type="molecule type" value="Genomic_DNA"/>
</dbReference>
<name>A0A6J6T8M3_9ZZZZ</name>
<gene>
    <name evidence="4" type="ORF">UFOPK2656_03051</name>
    <name evidence="5" type="ORF">UFOPK3099_02357</name>
    <name evidence="6" type="ORF">UFOPK3267_00178</name>
    <name evidence="7" type="ORF">UFOPK3651_02968</name>
    <name evidence="8" type="ORF">UFOPK3931_00418</name>
    <name evidence="3" type="ORF">UFOPK4189_03532</name>
</gene>
<dbReference type="EMBL" id="CAFBOL010000006">
    <property type="protein sequence ID" value="CAB4974743.1"/>
    <property type="molecule type" value="Genomic_DNA"/>
</dbReference>
<dbReference type="EMBL" id="CAESGF010000048">
    <property type="protein sequence ID" value="CAB4365791.1"/>
    <property type="molecule type" value="Genomic_DNA"/>
</dbReference>
<dbReference type="PANTHER" id="PTHR43566">
    <property type="entry name" value="CONSERVED PROTEIN"/>
    <property type="match status" value="1"/>
</dbReference>
<feature type="domain" description="DUF4143" evidence="2">
    <location>
        <begin position="207"/>
        <end position="371"/>
    </location>
</feature>
<accession>A0A6J6T8M3</accession>
<dbReference type="Pfam" id="PF13173">
    <property type="entry name" value="AAA_14"/>
    <property type="match status" value="1"/>
</dbReference>
<evidence type="ECO:0000259" key="2">
    <source>
        <dbReference type="Pfam" id="PF13635"/>
    </source>
</evidence>
<dbReference type="EMBL" id="CAEZYF010000028">
    <property type="protein sequence ID" value="CAB4743223.1"/>
    <property type="molecule type" value="Genomic_DNA"/>
</dbReference>
<evidence type="ECO:0000259" key="1">
    <source>
        <dbReference type="Pfam" id="PF13173"/>
    </source>
</evidence>
<dbReference type="InterPro" id="IPR027417">
    <property type="entry name" value="P-loop_NTPase"/>
</dbReference>
<evidence type="ECO:0000313" key="4">
    <source>
        <dbReference type="EMBL" id="CAB4743223.1"/>
    </source>
</evidence>
<evidence type="ECO:0000313" key="6">
    <source>
        <dbReference type="EMBL" id="CAB4846273.1"/>
    </source>
</evidence>
<reference evidence="4" key="1">
    <citation type="submission" date="2020-05" db="EMBL/GenBank/DDBJ databases">
        <authorList>
            <person name="Chiriac C."/>
            <person name="Salcher M."/>
            <person name="Ghai R."/>
            <person name="Kavagutti S V."/>
        </authorList>
    </citation>
    <scope>NUCLEOTIDE SEQUENCE</scope>
</reference>
<dbReference type="Pfam" id="PF13635">
    <property type="entry name" value="DUF4143"/>
    <property type="match status" value="1"/>
</dbReference>
<dbReference type="PANTHER" id="PTHR43566:SF2">
    <property type="entry name" value="DUF4143 DOMAIN-CONTAINING PROTEIN"/>
    <property type="match status" value="1"/>
</dbReference>